<keyword evidence="4" id="KW-0997">Cell inner membrane</keyword>
<dbReference type="SUPFAM" id="SSF81767">
    <property type="entry name" value="Pre-protein crosslinking domain of SecA"/>
    <property type="match status" value="1"/>
</dbReference>
<evidence type="ECO:0000256" key="10">
    <source>
        <dbReference type="ARBA" id="ARBA00023136"/>
    </source>
</evidence>
<dbReference type="GO" id="GO:0006605">
    <property type="term" value="P:protein targeting"/>
    <property type="evidence" value="ECO:0007669"/>
    <property type="project" value="InterPro"/>
</dbReference>
<evidence type="ECO:0000256" key="3">
    <source>
        <dbReference type="ARBA" id="ARBA00022490"/>
    </source>
</evidence>
<dbReference type="PANTHER" id="PTHR30612">
    <property type="entry name" value="SECA INNER MEMBRANE COMPONENT OF SEC PROTEIN SECRETION SYSTEM"/>
    <property type="match status" value="1"/>
</dbReference>
<evidence type="ECO:0000313" key="13">
    <source>
        <dbReference type="EMBL" id="PIS41562.1"/>
    </source>
</evidence>
<dbReference type="FunFam" id="3.90.1440.10:FF:000002">
    <property type="entry name" value="Protein translocase subunit SecA"/>
    <property type="match status" value="1"/>
</dbReference>
<dbReference type="Proteomes" id="UP000228711">
    <property type="component" value="Unassembled WGS sequence"/>
</dbReference>
<evidence type="ECO:0000256" key="8">
    <source>
        <dbReference type="ARBA" id="ARBA00022967"/>
    </source>
</evidence>
<dbReference type="Pfam" id="PF21090">
    <property type="entry name" value="P-loop_SecA"/>
    <property type="match status" value="1"/>
</dbReference>
<dbReference type="GO" id="GO:0043952">
    <property type="term" value="P:protein transport by the Sec complex"/>
    <property type="evidence" value="ECO:0007669"/>
    <property type="project" value="TreeGrafter"/>
</dbReference>
<feature type="domain" description="SecA family profile" evidence="12">
    <location>
        <begin position="1"/>
        <end position="526"/>
    </location>
</feature>
<dbReference type="HAMAP" id="MF_01382">
    <property type="entry name" value="SecA"/>
    <property type="match status" value="1"/>
</dbReference>
<feature type="domain" description="Helicase ATP-binding" evidence="11">
    <location>
        <begin position="88"/>
        <end position="263"/>
    </location>
</feature>
<evidence type="ECO:0000256" key="9">
    <source>
        <dbReference type="ARBA" id="ARBA00023010"/>
    </source>
</evidence>
<dbReference type="GO" id="GO:0031522">
    <property type="term" value="C:cell envelope Sec protein transport complex"/>
    <property type="evidence" value="ECO:0007669"/>
    <property type="project" value="TreeGrafter"/>
</dbReference>
<proteinExistence type="inferred from homology"/>
<name>A0A2H0YUY1_9BACT</name>
<keyword evidence="9" id="KW-0811">Translocation</keyword>
<evidence type="ECO:0000259" key="11">
    <source>
        <dbReference type="PROSITE" id="PS51192"/>
    </source>
</evidence>
<sequence>MALFEKLFGNASARIVKSLSTIVDSINELEKKVSARKDDELRADFLALRNKKTKEGITLDDLLVDAFAYVREASKRTLKQRHFDVQLVGGIVLHQGKIAEMRTGEGKTLVATLAASLNALSGEGTHVVTVNDYLARRDAQWMGQIYNFLGLTVGVIQHEAAFRYTENDTGVESYEHLEPVDRKVAYGCDITYGTNNEFGFDYLRDNMAPTLEHKVQRSLHYAIIDEVDSILIDEARTPLIISAPSSASSEKYNEFSKYVQQLSEGADYNVDEKMRAVTLTEEGIKKMENVLHVENIYTAGGIETIHHIEQALKAKALFKLDKDYVVKDGEVVIVDEFTGRLMYGRRYSEGLHQAIEAKERVTVQQENQTLATITFQNLFRMYKKIAGMTGTALTEAEEFNKIYGLEVVVVPTNKPIARTDLPDRIYKTEKGKFMAVIREIKLRQEQGQPVLVGTISIEKNEILSELLQREGVTHDILNAKNHAREAQIIENAGKKSGVTLATNMAGRGVDIVLGGKHATPEEHAEV</sequence>
<dbReference type="GO" id="GO:0017038">
    <property type="term" value="P:protein import"/>
    <property type="evidence" value="ECO:0007669"/>
    <property type="project" value="InterPro"/>
</dbReference>
<keyword evidence="8" id="KW-1278">Translocase</keyword>
<dbReference type="InterPro" id="IPR036670">
    <property type="entry name" value="SecA_X-link_sf"/>
</dbReference>
<dbReference type="EMBL" id="PEXV01000083">
    <property type="protein sequence ID" value="PIS41562.1"/>
    <property type="molecule type" value="Genomic_DNA"/>
</dbReference>
<dbReference type="InterPro" id="IPR027417">
    <property type="entry name" value="P-loop_NTPase"/>
</dbReference>
<keyword evidence="3" id="KW-0963">Cytoplasm</keyword>
<dbReference type="SUPFAM" id="SSF52540">
    <property type="entry name" value="P-loop containing nucleoside triphosphate hydrolases"/>
    <property type="match status" value="2"/>
</dbReference>
<dbReference type="InterPro" id="IPR044722">
    <property type="entry name" value="SecA_SF2_C"/>
</dbReference>
<keyword evidence="7" id="KW-0653">Protein transport</keyword>
<keyword evidence="6" id="KW-0067">ATP-binding</keyword>
<comment type="caution">
    <text evidence="13">The sequence shown here is derived from an EMBL/GenBank/DDBJ whole genome shotgun (WGS) entry which is preliminary data.</text>
</comment>
<dbReference type="InterPro" id="IPR011115">
    <property type="entry name" value="SecA_DEAD"/>
</dbReference>
<evidence type="ECO:0000256" key="6">
    <source>
        <dbReference type="ARBA" id="ARBA00022840"/>
    </source>
</evidence>
<keyword evidence="1" id="KW-0813">Transport</keyword>
<dbReference type="AlphaFoldDB" id="A0A2H0YUY1"/>
<dbReference type="Gene3D" id="3.90.1440.10">
    <property type="entry name" value="SecA, preprotein cross-linking domain"/>
    <property type="match status" value="1"/>
</dbReference>
<dbReference type="Pfam" id="PF01043">
    <property type="entry name" value="SecA_PP_bind"/>
    <property type="match status" value="1"/>
</dbReference>
<dbReference type="InterPro" id="IPR000185">
    <property type="entry name" value="SecA"/>
</dbReference>
<dbReference type="GO" id="GO:0005829">
    <property type="term" value="C:cytosol"/>
    <property type="evidence" value="ECO:0007669"/>
    <property type="project" value="TreeGrafter"/>
</dbReference>
<accession>A0A2H0YUY1</accession>
<keyword evidence="2" id="KW-1003">Cell membrane</keyword>
<dbReference type="PROSITE" id="PS51192">
    <property type="entry name" value="HELICASE_ATP_BIND_1"/>
    <property type="match status" value="1"/>
</dbReference>
<gene>
    <name evidence="13" type="ORF">COT25_02395</name>
</gene>
<dbReference type="PROSITE" id="PS51196">
    <property type="entry name" value="SECA_MOTOR_DEAD"/>
    <property type="match status" value="1"/>
</dbReference>
<evidence type="ECO:0000313" key="14">
    <source>
        <dbReference type="Proteomes" id="UP000228711"/>
    </source>
</evidence>
<dbReference type="SMART" id="SM00957">
    <property type="entry name" value="SecA_DEAD"/>
    <property type="match status" value="1"/>
</dbReference>
<evidence type="ECO:0000256" key="1">
    <source>
        <dbReference type="ARBA" id="ARBA00022448"/>
    </source>
</evidence>
<dbReference type="InterPro" id="IPR014001">
    <property type="entry name" value="Helicase_ATP-bd"/>
</dbReference>
<dbReference type="GO" id="GO:0005524">
    <property type="term" value="F:ATP binding"/>
    <property type="evidence" value="ECO:0007669"/>
    <property type="project" value="UniProtKB-KW"/>
</dbReference>
<dbReference type="Gene3D" id="3.40.50.300">
    <property type="entry name" value="P-loop containing nucleotide triphosphate hydrolases"/>
    <property type="match status" value="2"/>
</dbReference>
<feature type="non-terminal residue" evidence="13">
    <location>
        <position position="526"/>
    </location>
</feature>
<evidence type="ECO:0000256" key="2">
    <source>
        <dbReference type="ARBA" id="ARBA00022475"/>
    </source>
</evidence>
<evidence type="ECO:0000259" key="12">
    <source>
        <dbReference type="PROSITE" id="PS51196"/>
    </source>
</evidence>
<dbReference type="InterPro" id="IPR011130">
    <property type="entry name" value="SecA_preprotein_X-link_dom"/>
</dbReference>
<dbReference type="SMART" id="SM00958">
    <property type="entry name" value="SecA_PP_bind"/>
    <property type="match status" value="1"/>
</dbReference>
<evidence type="ECO:0000256" key="5">
    <source>
        <dbReference type="ARBA" id="ARBA00022741"/>
    </source>
</evidence>
<reference evidence="14" key="1">
    <citation type="submission" date="2017-09" db="EMBL/GenBank/DDBJ databases">
        <title>Depth-based differentiation of microbial function through sediment-hosted aquifers and enrichment of novel symbionts in the deep terrestrial subsurface.</title>
        <authorList>
            <person name="Probst A.J."/>
            <person name="Ladd B."/>
            <person name="Jarett J.K."/>
            <person name="Geller-Mcgrath D.E."/>
            <person name="Sieber C.M.K."/>
            <person name="Emerson J.B."/>
            <person name="Anantharaman K."/>
            <person name="Thomas B.C."/>
            <person name="Malmstrom R."/>
            <person name="Stieglmeier M."/>
            <person name="Klingl A."/>
            <person name="Woyke T."/>
            <person name="Ryan C.M."/>
            <person name="Banfield J.F."/>
        </authorList>
    </citation>
    <scope>NUCLEOTIDE SEQUENCE [LARGE SCALE GENOMIC DNA]</scope>
</reference>
<protein>
    <submittedName>
        <fullName evidence="13">Preprotein translocase subunit SecA</fullName>
    </submittedName>
</protein>
<dbReference type="CDD" id="cd17928">
    <property type="entry name" value="DEXDc_SecA"/>
    <property type="match status" value="1"/>
</dbReference>
<evidence type="ECO:0000256" key="7">
    <source>
        <dbReference type="ARBA" id="ARBA00022927"/>
    </source>
</evidence>
<keyword evidence="5" id="KW-0547">Nucleotide-binding</keyword>
<dbReference type="GO" id="GO:0006886">
    <property type="term" value="P:intracellular protein transport"/>
    <property type="evidence" value="ECO:0007669"/>
    <property type="project" value="InterPro"/>
</dbReference>
<dbReference type="Pfam" id="PF07517">
    <property type="entry name" value="SecA_DEAD"/>
    <property type="match status" value="1"/>
</dbReference>
<dbReference type="PANTHER" id="PTHR30612:SF0">
    <property type="entry name" value="CHLOROPLAST PROTEIN-TRANSPORTING ATPASE"/>
    <property type="match status" value="1"/>
</dbReference>
<dbReference type="PRINTS" id="PR00906">
    <property type="entry name" value="SECA"/>
</dbReference>
<keyword evidence="10" id="KW-0472">Membrane</keyword>
<dbReference type="FunFam" id="3.40.50.300:FF:000531">
    <property type="entry name" value="Preprotein translocase subunit SecA"/>
    <property type="match status" value="1"/>
</dbReference>
<dbReference type="InterPro" id="IPR014018">
    <property type="entry name" value="SecA_motor_DEAD"/>
</dbReference>
<organism evidence="13 14">
    <name type="scientific">Candidatus Kerfeldbacteria bacterium CG08_land_8_20_14_0_20_42_7</name>
    <dbReference type="NCBI Taxonomy" id="2014245"/>
    <lineage>
        <taxon>Bacteria</taxon>
        <taxon>Candidatus Kerfeldiibacteriota</taxon>
    </lineage>
</organism>
<dbReference type="GO" id="GO:0005886">
    <property type="term" value="C:plasma membrane"/>
    <property type="evidence" value="ECO:0007669"/>
    <property type="project" value="TreeGrafter"/>
</dbReference>
<evidence type="ECO:0000256" key="4">
    <source>
        <dbReference type="ARBA" id="ARBA00022519"/>
    </source>
</evidence>